<evidence type="ECO:0000313" key="2">
    <source>
        <dbReference type="EMBL" id="KAH0769479.1"/>
    </source>
</evidence>
<feature type="region of interest" description="Disordered" evidence="1">
    <location>
        <begin position="1"/>
        <end position="25"/>
    </location>
</feature>
<reference evidence="2 3" key="1">
    <citation type="journal article" date="2021" name="bioRxiv">
        <title>Chromosome-scale and haplotype-resolved genome assembly of a tetraploid potato cultivar.</title>
        <authorList>
            <person name="Sun H."/>
            <person name="Jiao W.-B."/>
            <person name="Krause K."/>
            <person name="Campoy J.A."/>
            <person name="Goel M."/>
            <person name="Folz-Donahue K."/>
            <person name="Kukat C."/>
            <person name="Huettel B."/>
            <person name="Schneeberger K."/>
        </authorList>
    </citation>
    <scope>NUCLEOTIDE SEQUENCE [LARGE SCALE GENOMIC DNA]</scope>
    <source>
        <strain evidence="2">SolTubOtavaFocal</strain>
        <tissue evidence="2">Leaves</tissue>
    </source>
</reference>
<feature type="compositionally biased region" description="Polar residues" evidence="1">
    <location>
        <begin position="13"/>
        <end position="25"/>
    </location>
</feature>
<sequence>MQLRRKARIRGSLTRNSMRASSSTSGGVLVDNKVLEWWQGSLGCSEQGQALGTLWAWCDSDDDNDGS</sequence>
<gene>
    <name evidence="2" type="ORF">KY290_013460</name>
</gene>
<dbReference type="EMBL" id="JAIVGD010000011">
    <property type="protein sequence ID" value="KAH0769479.1"/>
    <property type="molecule type" value="Genomic_DNA"/>
</dbReference>
<accession>A0ABQ7VLQ9</accession>
<protein>
    <submittedName>
        <fullName evidence="2">Uncharacterized protein</fullName>
    </submittedName>
</protein>
<keyword evidence="3" id="KW-1185">Reference proteome</keyword>
<name>A0ABQ7VLQ9_SOLTU</name>
<evidence type="ECO:0000256" key="1">
    <source>
        <dbReference type="SAM" id="MobiDB-lite"/>
    </source>
</evidence>
<dbReference type="Proteomes" id="UP000826656">
    <property type="component" value="Unassembled WGS sequence"/>
</dbReference>
<proteinExistence type="predicted"/>
<organism evidence="2 3">
    <name type="scientific">Solanum tuberosum</name>
    <name type="common">Potato</name>
    <dbReference type="NCBI Taxonomy" id="4113"/>
    <lineage>
        <taxon>Eukaryota</taxon>
        <taxon>Viridiplantae</taxon>
        <taxon>Streptophyta</taxon>
        <taxon>Embryophyta</taxon>
        <taxon>Tracheophyta</taxon>
        <taxon>Spermatophyta</taxon>
        <taxon>Magnoliopsida</taxon>
        <taxon>eudicotyledons</taxon>
        <taxon>Gunneridae</taxon>
        <taxon>Pentapetalae</taxon>
        <taxon>asterids</taxon>
        <taxon>lamiids</taxon>
        <taxon>Solanales</taxon>
        <taxon>Solanaceae</taxon>
        <taxon>Solanoideae</taxon>
        <taxon>Solaneae</taxon>
        <taxon>Solanum</taxon>
    </lineage>
</organism>
<comment type="caution">
    <text evidence="2">The sequence shown here is derived from an EMBL/GenBank/DDBJ whole genome shotgun (WGS) entry which is preliminary data.</text>
</comment>
<evidence type="ECO:0000313" key="3">
    <source>
        <dbReference type="Proteomes" id="UP000826656"/>
    </source>
</evidence>